<comment type="caution">
    <text evidence="3">The sequence shown here is derived from an EMBL/GenBank/DDBJ whole genome shotgun (WGS) entry which is preliminary data.</text>
</comment>
<dbReference type="Gene3D" id="1.20.120.660">
    <property type="entry name" value="IL-4 antagonist (De novo design) like domain"/>
    <property type="match status" value="2"/>
</dbReference>
<keyword evidence="4" id="KW-1185">Reference proteome</keyword>
<feature type="domain" description="CHAT" evidence="2">
    <location>
        <begin position="745"/>
        <end position="1016"/>
    </location>
</feature>
<dbReference type="Proteomes" id="UP001215598">
    <property type="component" value="Unassembled WGS sequence"/>
</dbReference>
<dbReference type="Gene3D" id="1.25.40.10">
    <property type="entry name" value="Tetratricopeptide repeat domain"/>
    <property type="match status" value="1"/>
</dbReference>
<reference evidence="3" key="1">
    <citation type="submission" date="2023-03" db="EMBL/GenBank/DDBJ databases">
        <title>Massive genome expansion in bonnet fungi (Mycena s.s.) driven by repeated elements and novel gene families across ecological guilds.</title>
        <authorList>
            <consortium name="Lawrence Berkeley National Laboratory"/>
            <person name="Harder C.B."/>
            <person name="Miyauchi S."/>
            <person name="Viragh M."/>
            <person name="Kuo A."/>
            <person name="Thoen E."/>
            <person name="Andreopoulos B."/>
            <person name="Lu D."/>
            <person name="Skrede I."/>
            <person name="Drula E."/>
            <person name="Henrissat B."/>
            <person name="Morin E."/>
            <person name="Kohler A."/>
            <person name="Barry K."/>
            <person name="LaButti K."/>
            <person name="Morin E."/>
            <person name="Salamov A."/>
            <person name="Lipzen A."/>
            <person name="Mereny Z."/>
            <person name="Hegedus B."/>
            <person name="Baldrian P."/>
            <person name="Stursova M."/>
            <person name="Weitz H."/>
            <person name="Taylor A."/>
            <person name="Grigoriev I.V."/>
            <person name="Nagy L.G."/>
            <person name="Martin F."/>
            <person name="Kauserud H."/>
        </authorList>
    </citation>
    <scope>NUCLEOTIDE SEQUENCE</scope>
    <source>
        <strain evidence="3">CBHHK182m</strain>
    </source>
</reference>
<dbReference type="PANTHER" id="PTHR19959">
    <property type="entry name" value="KINESIN LIGHT CHAIN"/>
    <property type="match status" value="1"/>
</dbReference>
<dbReference type="InterPro" id="IPR024983">
    <property type="entry name" value="CHAT_dom"/>
</dbReference>
<dbReference type="Pfam" id="PF12770">
    <property type="entry name" value="CHAT"/>
    <property type="match status" value="1"/>
</dbReference>
<gene>
    <name evidence="3" type="ORF">B0H16DRAFT_1412048</name>
</gene>
<evidence type="ECO:0000313" key="3">
    <source>
        <dbReference type="EMBL" id="KAJ7767611.1"/>
    </source>
</evidence>
<name>A0AAD7NMS4_9AGAR</name>
<dbReference type="AlphaFoldDB" id="A0AAD7NMS4"/>
<organism evidence="3 4">
    <name type="scientific">Mycena metata</name>
    <dbReference type="NCBI Taxonomy" id="1033252"/>
    <lineage>
        <taxon>Eukaryota</taxon>
        <taxon>Fungi</taxon>
        <taxon>Dikarya</taxon>
        <taxon>Basidiomycota</taxon>
        <taxon>Agaricomycotina</taxon>
        <taxon>Agaricomycetes</taxon>
        <taxon>Agaricomycetidae</taxon>
        <taxon>Agaricales</taxon>
        <taxon>Marasmiineae</taxon>
        <taxon>Mycenaceae</taxon>
        <taxon>Mycena</taxon>
    </lineage>
</organism>
<feature type="compositionally biased region" description="Polar residues" evidence="1">
    <location>
        <begin position="1"/>
        <end position="14"/>
    </location>
</feature>
<evidence type="ECO:0000256" key="1">
    <source>
        <dbReference type="SAM" id="MobiDB-lite"/>
    </source>
</evidence>
<evidence type="ECO:0000313" key="4">
    <source>
        <dbReference type="Proteomes" id="UP001215598"/>
    </source>
</evidence>
<dbReference type="InterPro" id="IPR011990">
    <property type="entry name" value="TPR-like_helical_dom_sf"/>
</dbReference>
<sequence>MVTTTTEANETLASRSERNMPEVSAEITENIKSEMDPHVGGSPQNFAVAQTPKGHPGLPLPGHLLALFKSLTDPYWKRSDNLEDLEAALDFQKAAVARIPKDQPQFAGQLQKLAVVLTDRYQRLGNLEDLEAALENNKAAVAQTPKGHPDLAGRLHNLGISFDLRYQRSGNFEDSEAALENQKAAVAQTPKGHPNLAERLHNLAVCFGVRYERSGNLEDLEAALENSKAIVAQTPEDHRDLAGRLRNLAVLFIYQYQRSGNLEDLEAALENNKAAVAQTPKGHPDLARRLGSLGVSFGIRYERSGNLKDLEAALENNKAAVAQTPKGHPNLAEHLHHLGMSFKLRYQRSGNFEDLEAALEHKKAAVAQTPEGHSQLAGRLQVLAVSFRDQYQRSGNLEDLEAALENDKAAVAQTPKGHPDLARLLHSLASSLRVRYQQSGNLKDLEAAIENNKAAVAQTPKGHPGLARWLQSLAICLSDQYENSGDAQDIENALSHFSASFTTPTLDFLNAWTAALQWASLAALHDPMQVVPAYSAAFHLLPDLLWIGNPISDRQDRNRSMNIPKATSDAVRACINLSNLKSAIEILDQGLATTFQQLLQLKTTADAIPPRDAAQLELLSMELYNGSFKDPQRTSTERSTLITKIRQLPGLENFLLPRPYEDLCQVSQHGPILILNSHRDHCDAVILLRPTSDPLHIPLSDVSIDMLQKIKLNLRDTIKGRNFRMTEGEISRLAGRRERKLNIKELLNWIWTCIVNPIYIALETNSVTSGRLWWCPTGDFTALPLHAADPTDRFIQSYTATLGALLEGTPRRGSDHALRVGIIGVTHTGPEGAQALPSVQSEAAKIASIISDKYEVQSLIGEKATVDPVRQQLKDCTWIHLACHASQNLTDPPKSCLQLYGGTLDLETILKTPLPHAEFVFLAGCETAKGDGVLVNESFHLGSAFIAAGFQGAIATMWSMCDEDGPVVTEVVYGHLFSGDKRPQASNAAHALQLAVKHLREEGVPYERWVPFIHIGI</sequence>
<protein>
    <submittedName>
        <fullName evidence="3">CHAT domain-containing protein</fullName>
    </submittedName>
</protein>
<dbReference type="EMBL" id="JARKIB010000021">
    <property type="protein sequence ID" value="KAJ7767611.1"/>
    <property type="molecule type" value="Genomic_DNA"/>
</dbReference>
<evidence type="ECO:0000259" key="2">
    <source>
        <dbReference type="Pfam" id="PF12770"/>
    </source>
</evidence>
<accession>A0AAD7NMS4</accession>
<proteinExistence type="predicted"/>
<feature type="region of interest" description="Disordered" evidence="1">
    <location>
        <begin position="1"/>
        <end position="22"/>
    </location>
</feature>
<dbReference type="PANTHER" id="PTHR19959:SF119">
    <property type="entry name" value="FUNGAL LIPASE-LIKE DOMAIN-CONTAINING PROTEIN"/>
    <property type="match status" value="1"/>
</dbReference>